<keyword evidence="2" id="KW-1185">Reference proteome</keyword>
<sequence>MNINKLKEKNLEQTKLIERIIETLQNNPEKVETVHGFERSEPKYEEYSYFDKIQMPVGVKALYDSCHGLPITRRGKI</sequence>
<accession>A0A075AUT7</accession>
<dbReference type="EMBL" id="KE561008">
    <property type="protein sequence ID" value="EPZ34018.1"/>
    <property type="molecule type" value="Genomic_DNA"/>
</dbReference>
<evidence type="ECO:0000313" key="2">
    <source>
        <dbReference type="Proteomes" id="UP000030755"/>
    </source>
</evidence>
<dbReference type="HOGENOM" id="CLU_2639469_0_0_1"/>
<organism evidence="1 2">
    <name type="scientific">Rozella allomycis (strain CSF55)</name>
    <dbReference type="NCBI Taxonomy" id="988480"/>
    <lineage>
        <taxon>Eukaryota</taxon>
        <taxon>Fungi</taxon>
        <taxon>Fungi incertae sedis</taxon>
        <taxon>Cryptomycota</taxon>
        <taxon>Cryptomycota incertae sedis</taxon>
        <taxon>Rozella</taxon>
    </lineage>
</organism>
<dbReference type="AlphaFoldDB" id="A0A075AUT7"/>
<protein>
    <submittedName>
        <fullName evidence="1">Uncharacterized protein</fullName>
    </submittedName>
</protein>
<dbReference type="Proteomes" id="UP000030755">
    <property type="component" value="Unassembled WGS sequence"/>
</dbReference>
<proteinExistence type="predicted"/>
<gene>
    <name evidence="1" type="ORF">O9G_005263</name>
</gene>
<reference evidence="1 2" key="1">
    <citation type="journal article" date="2013" name="Curr. Biol.">
        <title>Shared signatures of parasitism and phylogenomics unite Cryptomycota and microsporidia.</title>
        <authorList>
            <person name="James T.Y."/>
            <person name="Pelin A."/>
            <person name="Bonen L."/>
            <person name="Ahrendt S."/>
            <person name="Sain D."/>
            <person name="Corradi N."/>
            <person name="Stajich J.E."/>
        </authorList>
    </citation>
    <scope>NUCLEOTIDE SEQUENCE [LARGE SCALE GENOMIC DNA]</scope>
    <source>
        <strain evidence="1 2">CSF55</strain>
    </source>
</reference>
<name>A0A075AUT7_ROZAC</name>
<evidence type="ECO:0000313" key="1">
    <source>
        <dbReference type="EMBL" id="EPZ34018.1"/>
    </source>
</evidence>